<evidence type="ECO:0008006" key="4">
    <source>
        <dbReference type="Google" id="ProtNLM"/>
    </source>
</evidence>
<keyword evidence="1" id="KW-1133">Transmembrane helix</keyword>
<organism evidence="2 3">
    <name type="scientific">Actinophytocola xinjiangensis</name>
    <dbReference type="NCBI Taxonomy" id="485602"/>
    <lineage>
        <taxon>Bacteria</taxon>
        <taxon>Bacillati</taxon>
        <taxon>Actinomycetota</taxon>
        <taxon>Actinomycetes</taxon>
        <taxon>Pseudonocardiales</taxon>
        <taxon>Pseudonocardiaceae</taxon>
    </lineage>
</organism>
<feature type="transmembrane region" description="Helical" evidence="1">
    <location>
        <begin position="94"/>
        <end position="119"/>
    </location>
</feature>
<dbReference type="Proteomes" id="UP000185696">
    <property type="component" value="Unassembled WGS sequence"/>
</dbReference>
<accession>A0A7Z1AWR2</accession>
<keyword evidence="1" id="KW-0812">Transmembrane</keyword>
<reference evidence="2 3" key="1">
    <citation type="submission" date="2016-12" db="EMBL/GenBank/DDBJ databases">
        <title>The draft genome sequence of Actinophytocola xinjiangensis.</title>
        <authorList>
            <person name="Wang W."/>
            <person name="Yuan L."/>
        </authorList>
    </citation>
    <scope>NUCLEOTIDE SEQUENCE [LARGE SCALE GENOMIC DNA]</scope>
    <source>
        <strain evidence="2 3">CGMCC 4.4663</strain>
    </source>
</reference>
<keyword evidence="1" id="KW-0472">Membrane</keyword>
<evidence type="ECO:0000313" key="3">
    <source>
        <dbReference type="Proteomes" id="UP000185696"/>
    </source>
</evidence>
<gene>
    <name evidence="2" type="ORF">BLA60_28305</name>
</gene>
<proteinExistence type="predicted"/>
<evidence type="ECO:0000256" key="1">
    <source>
        <dbReference type="SAM" id="Phobius"/>
    </source>
</evidence>
<dbReference type="EMBL" id="MSIF01000017">
    <property type="protein sequence ID" value="OLF07265.1"/>
    <property type="molecule type" value="Genomic_DNA"/>
</dbReference>
<protein>
    <recommendedName>
        <fullName evidence="4">DUF3592 domain-containing protein</fullName>
    </recommendedName>
</protein>
<keyword evidence="3" id="KW-1185">Reference proteome</keyword>
<dbReference type="AlphaFoldDB" id="A0A7Z1AWR2"/>
<name>A0A7Z1AWR2_9PSEU</name>
<comment type="caution">
    <text evidence="2">The sequence shown here is derived from an EMBL/GenBank/DDBJ whole genome shotgun (WGS) entry which is preliminary data.</text>
</comment>
<evidence type="ECO:0000313" key="2">
    <source>
        <dbReference type="EMBL" id="OLF07265.1"/>
    </source>
</evidence>
<sequence length="131" mass="14117">MLALGGIITFCGVVLVVAAWTEDIAIDGDLGKANAEVLDDTFSRTLVRFYTLDGAEYIPQVGVLYPAGLEVGDVVEVEFRKEDPELVRVAGRGAVVTLLPVGLTVLSVWVVLVPAVWVLRRQLRSPDVTPV</sequence>